<keyword evidence="4 5" id="KW-0472">Membrane</keyword>
<gene>
    <name evidence="6" type="ORF">PXX05_11630</name>
</gene>
<evidence type="ECO:0000256" key="3">
    <source>
        <dbReference type="ARBA" id="ARBA00022989"/>
    </source>
</evidence>
<keyword evidence="1 5" id="KW-1003">Cell membrane</keyword>
<evidence type="ECO:0000256" key="5">
    <source>
        <dbReference type="HAMAP-Rule" id="MF_01361"/>
    </source>
</evidence>
<dbReference type="InterPro" id="IPR009760">
    <property type="entry name" value="DUF1328"/>
</dbReference>
<name>A0ABY8AQ39_9GAMM</name>
<dbReference type="Pfam" id="PF07043">
    <property type="entry name" value="DUF1328"/>
    <property type="match status" value="1"/>
</dbReference>
<sequence length="67" mass="7512">MLIWSLIFLIIAAVAAIFAFRRPPSTLVYIAKLIFYVSITIFIVMLFGTILSSAPPTEREANLLQPK</sequence>
<dbReference type="RefSeq" id="WP_275088376.1">
    <property type="nucleotide sequence ID" value="NZ_CP119078.1"/>
</dbReference>
<keyword evidence="2 5" id="KW-0812">Transmembrane</keyword>
<keyword evidence="7" id="KW-1185">Reference proteome</keyword>
<dbReference type="EMBL" id="CP119078">
    <property type="protein sequence ID" value="WED42554.1"/>
    <property type="molecule type" value="Genomic_DNA"/>
</dbReference>
<dbReference type="HAMAP" id="MF_01361">
    <property type="entry name" value="UPF0391"/>
    <property type="match status" value="1"/>
</dbReference>
<protein>
    <recommendedName>
        <fullName evidence="5">UPF0391 membrane protein PXX05_11630</fullName>
    </recommendedName>
</protein>
<organism evidence="6 7">
    <name type="scientific">Legionella cardiaca</name>
    <dbReference type="NCBI Taxonomy" id="1071983"/>
    <lineage>
        <taxon>Bacteria</taxon>
        <taxon>Pseudomonadati</taxon>
        <taxon>Pseudomonadota</taxon>
        <taxon>Gammaproteobacteria</taxon>
        <taxon>Legionellales</taxon>
        <taxon>Legionellaceae</taxon>
        <taxon>Legionella</taxon>
    </lineage>
</organism>
<comment type="subcellular location">
    <subcellularLocation>
        <location evidence="5">Cell membrane</location>
        <topology evidence="5">Single-pass membrane protein</topology>
    </subcellularLocation>
</comment>
<accession>A0ABY8AQ39</accession>
<comment type="similarity">
    <text evidence="5">Belongs to the UPF0391 family.</text>
</comment>
<evidence type="ECO:0000256" key="4">
    <source>
        <dbReference type="ARBA" id="ARBA00023136"/>
    </source>
</evidence>
<evidence type="ECO:0000256" key="1">
    <source>
        <dbReference type="ARBA" id="ARBA00022475"/>
    </source>
</evidence>
<proteinExistence type="inferred from homology"/>
<reference evidence="6 7" key="1">
    <citation type="submission" date="2023-02" db="EMBL/GenBank/DDBJ databases">
        <title>Genome Sequence of L. cardiaca H63T.</title>
        <authorList>
            <person name="Lopez A.E."/>
            <person name="Cianciotto N.P."/>
        </authorList>
    </citation>
    <scope>NUCLEOTIDE SEQUENCE [LARGE SCALE GENOMIC DNA]</scope>
    <source>
        <strain evidence="6 7">H63</strain>
    </source>
</reference>
<dbReference type="Proteomes" id="UP001222087">
    <property type="component" value="Chromosome"/>
</dbReference>
<evidence type="ECO:0000313" key="7">
    <source>
        <dbReference type="Proteomes" id="UP001222087"/>
    </source>
</evidence>
<evidence type="ECO:0000313" key="6">
    <source>
        <dbReference type="EMBL" id="WED42554.1"/>
    </source>
</evidence>
<evidence type="ECO:0000256" key="2">
    <source>
        <dbReference type="ARBA" id="ARBA00022692"/>
    </source>
</evidence>
<feature type="transmembrane region" description="Helical" evidence="5">
    <location>
        <begin position="29"/>
        <end position="51"/>
    </location>
</feature>
<keyword evidence="3 5" id="KW-1133">Transmembrane helix</keyword>